<dbReference type="InterPro" id="IPR013950">
    <property type="entry name" value="Mis14/Nsl1"/>
</dbReference>
<dbReference type="AlphaFoldDB" id="A0A9W8E3K9"/>
<dbReference type="GO" id="GO:0000776">
    <property type="term" value="C:kinetochore"/>
    <property type="evidence" value="ECO:0007669"/>
    <property type="project" value="InterPro"/>
</dbReference>
<sequence length="206" mass="23651">MDFPKLEVESHHDIRFLKVELYKAATTHLIENAKLKEFQQSLKAQGPAGDTTFQWAMGFLCSALRDWVDMVFRIAGDSILVNGESYSAAIAPKARTDPFDDKLRSETRQLQQTVEELMERVAECRTQLPQQMEQLTREFLNKQRHRTVSTRETTTLRSMGERDAGVDALNSSYRVVVPDATQQRYTRTLAEFTKVHQVGLVHIFCI</sequence>
<evidence type="ECO:0000313" key="3">
    <source>
        <dbReference type="Proteomes" id="UP001150925"/>
    </source>
</evidence>
<organism evidence="2 3">
    <name type="scientific">Dispira parvispora</name>
    <dbReference type="NCBI Taxonomy" id="1520584"/>
    <lineage>
        <taxon>Eukaryota</taxon>
        <taxon>Fungi</taxon>
        <taxon>Fungi incertae sedis</taxon>
        <taxon>Zoopagomycota</taxon>
        <taxon>Kickxellomycotina</taxon>
        <taxon>Dimargaritomycetes</taxon>
        <taxon>Dimargaritales</taxon>
        <taxon>Dimargaritaceae</taxon>
        <taxon>Dispira</taxon>
    </lineage>
</organism>
<proteinExistence type="predicted"/>
<gene>
    <name evidence="2" type="ORF">IWQ62_006484</name>
</gene>
<dbReference type="EMBL" id="JANBPY010003600">
    <property type="protein sequence ID" value="KAJ1950951.1"/>
    <property type="molecule type" value="Genomic_DNA"/>
</dbReference>
<evidence type="ECO:0000256" key="1">
    <source>
        <dbReference type="SAM" id="Coils"/>
    </source>
</evidence>
<reference evidence="2" key="1">
    <citation type="submission" date="2022-07" db="EMBL/GenBank/DDBJ databases">
        <title>Phylogenomic reconstructions and comparative analyses of Kickxellomycotina fungi.</title>
        <authorList>
            <person name="Reynolds N.K."/>
            <person name="Stajich J.E."/>
            <person name="Barry K."/>
            <person name="Grigoriev I.V."/>
            <person name="Crous P."/>
            <person name="Smith M.E."/>
        </authorList>
    </citation>
    <scope>NUCLEOTIDE SEQUENCE</scope>
    <source>
        <strain evidence="2">RSA 1196</strain>
    </source>
</reference>
<keyword evidence="3" id="KW-1185">Reference proteome</keyword>
<dbReference type="Proteomes" id="UP001150925">
    <property type="component" value="Unassembled WGS sequence"/>
</dbReference>
<accession>A0A9W8E3K9</accession>
<keyword evidence="1" id="KW-0175">Coiled coil</keyword>
<dbReference type="Pfam" id="PF08641">
    <property type="entry name" value="Mis14"/>
    <property type="match status" value="1"/>
</dbReference>
<feature type="coiled-coil region" evidence="1">
    <location>
        <begin position="100"/>
        <end position="134"/>
    </location>
</feature>
<protein>
    <submittedName>
        <fullName evidence="2">Uncharacterized protein</fullName>
    </submittedName>
</protein>
<name>A0A9W8E3K9_9FUNG</name>
<evidence type="ECO:0000313" key="2">
    <source>
        <dbReference type="EMBL" id="KAJ1950951.1"/>
    </source>
</evidence>
<comment type="caution">
    <text evidence="2">The sequence shown here is derived from an EMBL/GenBank/DDBJ whole genome shotgun (WGS) entry which is preliminary data.</text>
</comment>
<dbReference type="OrthoDB" id="2135762at2759"/>
<dbReference type="GO" id="GO:0000070">
    <property type="term" value="P:mitotic sister chromatid segregation"/>
    <property type="evidence" value="ECO:0007669"/>
    <property type="project" value="InterPro"/>
</dbReference>